<comment type="caution">
    <text evidence="2">The sequence shown here is derived from an EMBL/GenBank/DDBJ whole genome shotgun (WGS) entry which is preliminary data.</text>
</comment>
<dbReference type="EMBL" id="LHQQ01000053">
    <property type="protein sequence ID" value="KOS44865.1"/>
    <property type="molecule type" value="Genomic_DNA"/>
</dbReference>
<evidence type="ECO:0000313" key="2">
    <source>
        <dbReference type="EMBL" id="KOS44865.1"/>
    </source>
</evidence>
<accession>A0A0M9WHB4</accession>
<evidence type="ECO:0000256" key="1">
    <source>
        <dbReference type="SAM" id="MobiDB-lite"/>
    </source>
</evidence>
<dbReference type="Proteomes" id="UP000037696">
    <property type="component" value="Unassembled WGS sequence"/>
</dbReference>
<keyword evidence="3" id="KW-1185">Reference proteome</keyword>
<protein>
    <submittedName>
        <fullName evidence="2">Uncharacterized protein</fullName>
    </submittedName>
</protein>
<reference evidence="2 3" key="1">
    <citation type="submission" date="2015-08" db="EMBL/GenBank/DDBJ databases">
        <title>Genome sequencing of Penicillium nordicum.</title>
        <authorList>
            <person name="Nguyen H.D."/>
            <person name="Seifert K.A."/>
        </authorList>
    </citation>
    <scope>NUCLEOTIDE SEQUENCE [LARGE SCALE GENOMIC DNA]</scope>
    <source>
        <strain evidence="2 3">DAOMC 185683</strain>
    </source>
</reference>
<dbReference type="AlphaFoldDB" id="A0A0M9WHB4"/>
<name>A0A0M9WHB4_9EURO</name>
<evidence type="ECO:0000313" key="3">
    <source>
        <dbReference type="Proteomes" id="UP000037696"/>
    </source>
</evidence>
<feature type="region of interest" description="Disordered" evidence="1">
    <location>
        <begin position="1"/>
        <end position="44"/>
    </location>
</feature>
<feature type="compositionally biased region" description="Low complexity" evidence="1">
    <location>
        <begin position="16"/>
        <end position="44"/>
    </location>
</feature>
<proteinExistence type="predicted"/>
<gene>
    <name evidence="2" type="ORF">ACN38_g4201</name>
</gene>
<organism evidence="2 3">
    <name type="scientific">Penicillium nordicum</name>
    <dbReference type="NCBI Taxonomy" id="229535"/>
    <lineage>
        <taxon>Eukaryota</taxon>
        <taxon>Fungi</taxon>
        <taxon>Dikarya</taxon>
        <taxon>Ascomycota</taxon>
        <taxon>Pezizomycotina</taxon>
        <taxon>Eurotiomycetes</taxon>
        <taxon>Eurotiomycetidae</taxon>
        <taxon>Eurotiales</taxon>
        <taxon>Aspergillaceae</taxon>
        <taxon>Penicillium</taxon>
    </lineage>
</organism>
<sequence>MPDRSGVYFPCKPNRSKPSSQSPSLSSSKSLVSSSPKIPSSRLPPTIYFPTLIDRSPAFGVTTLWSPLAW</sequence>